<name>A0A3L8ABN7_9BACE</name>
<dbReference type="GO" id="GO:0046872">
    <property type="term" value="F:metal ion binding"/>
    <property type="evidence" value="ECO:0007669"/>
    <property type="project" value="InterPro"/>
</dbReference>
<dbReference type="SUPFAM" id="SSF56059">
    <property type="entry name" value="Glutathione synthetase ATP-binding domain-like"/>
    <property type="match status" value="1"/>
</dbReference>
<proteinExistence type="predicted"/>
<evidence type="ECO:0000313" key="6">
    <source>
        <dbReference type="EMBL" id="RLT81151.1"/>
    </source>
</evidence>
<gene>
    <name evidence="6" type="ORF">D7Y07_04625</name>
</gene>
<evidence type="ECO:0000256" key="3">
    <source>
        <dbReference type="ARBA" id="ARBA00022840"/>
    </source>
</evidence>
<comment type="caution">
    <text evidence="6">The sequence shown here is derived from an EMBL/GenBank/DDBJ whole genome shotgun (WGS) entry which is preliminary data.</text>
</comment>
<dbReference type="Pfam" id="PF02655">
    <property type="entry name" value="ATP-grasp_3"/>
    <property type="match status" value="1"/>
</dbReference>
<accession>A0A3L8ABN7</accession>
<dbReference type="InterPro" id="IPR011761">
    <property type="entry name" value="ATP-grasp"/>
</dbReference>
<dbReference type="EMBL" id="RAZM01000009">
    <property type="protein sequence ID" value="RLT81151.1"/>
    <property type="molecule type" value="Genomic_DNA"/>
</dbReference>
<dbReference type="Gene3D" id="3.40.50.20">
    <property type="match status" value="1"/>
</dbReference>
<organism evidence="6 7">
    <name type="scientific">Bacteroides acidifaciens</name>
    <dbReference type="NCBI Taxonomy" id="85831"/>
    <lineage>
        <taxon>Bacteria</taxon>
        <taxon>Pseudomonadati</taxon>
        <taxon>Bacteroidota</taxon>
        <taxon>Bacteroidia</taxon>
        <taxon>Bacteroidales</taxon>
        <taxon>Bacteroidaceae</taxon>
        <taxon>Bacteroides</taxon>
    </lineage>
</organism>
<sequence length="335" mass="37398">MKSSILFSSAGRRGRLLRNAQESIGSKCDINATDNNATAPALYFATNEYVVPRINAPEYVDTLLDICKKANVKAITTLIDPEIEVLSANREKFLEAGVLPLCPADEITARCCFDKYEMFKYLTEKGIPTPLTYHDFDEFKKGVAEGKISFPIFMKPICGSGSVGAHKVNTMEQAEADWFSGEHDYIIQELMTGGDCDADVYVDAISHKAVAAFLKRKIETRIGGASKTISYKDPVLFAFIKKIASVFKFCGPLDMDFFIKDGQYYLSEVNPRFGGAYLHAYGAGVDFFPLIWNNMNGIENDSQIGQYDEDVLMLMYDDVVIRKKSELVNDNFSIL</sequence>
<dbReference type="Proteomes" id="UP000267159">
    <property type="component" value="Unassembled WGS sequence"/>
</dbReference>
<dbReference type="InterPro" id="IPR003806">
    <property type="entry name" value="ATP-grasp_PylC-type"/>
</dbReference>
<evidence type="ECO:0000256" key="4">
    <source>
        <dbReference type="PROSITE-ProRule" id="PRU00409"/>
    </source>
</evidence>
<dbReference type="NCBIfam" id="NF009406">
    <property type="entry name" value="PRK12767.1-5"/>
    <property type="match status" value="1"/>
</dbReference>
<dbReference type="Pfam" id="PF21360">
    <property type="entry name" value="PylC-like_N"/>
    <property type="match status" value="1"/>
</dbReference>
<evidence type="ECO:0000256" key="2">
    <source>
        <dbReference type="ARBA" id="ARBA00022741"/>
    </source>
</evidence>
<dbReference type="GO" id="GO:0005829">
    <property type="term" value="C:cytosol"/>
    <property type="evidence" value="ECO:0007669"/>
    <property type="project" value="TreeGrafter"/>
</dbReference>
<dbReference type="InterPro" id="IPR013815">
    <property type="entry name" value="ATP_grasp_subdomain_1"/>
</dbReference>
<dbReference type="GO" id="GO:0005524">
    <property type="term" value="F:ATP binding"/>
    <property type="evidence" value="ECO:0007669"/>
    <property type="project" value="UniProtKB-UniRule"/>
</dbReference>
<dbReference type="Gene3D" id="3.30.470.20">
    <property type="entry name" value="ATP-grasp fold, B domain"/>
    <property type="match status" value="1"/>
</dbReference>
<dbReference type="RefSeq" id="WP_121766342.1">
    <property type="nucleotide sequence ID" value="NZ_CAMRUR010000135.1"/>
</dbReference>
<dbReference type="PANTHER" id="PTHR43055">
    <property type="entry name" value="FORMATE-DEPENDENT PHOSPHORIBOSYLGLYCINAMIDE FORMYLTRANSFERASE"/>
    <property type="match status" value="1"/>
</dbReference>
<protein>
    <submittedName>
        <fullName evidence="6">ATP-grasp domain-containing protein</fullName>
    </submittedName>
</protein>
<dbReference type="PROSITE" id="PS50975">
    <property type="entry name" value="ATP_GRASP"/>
    <property type="match status" value="1"/>
</dbReference>
<dbReference type="Gene3D" id="3.30.1490.20">
    <property type="entry name" value="ATP-grasp fold, A domain"/>
    <property type="match status" value="1"/>
</dbReference>
<dbReference type="InterPro" id="IPR048764">
    <property type="entry name" value="PylC_N"/>
</dbReference>
<evidence type="ECO:0000259" key="5">
    <source>
        <dbReference type="PROSITE" id="PS50975"/>
    </source>
</evidence>
<evidence type="ECO:0000256" key="1">
    <source>
        <dbReference type="ARBA" id="ARBA00022598"/>
    </source>
</evidence>
<dbReference type="GO" id="GO:0016874">
    <property type="term" value="F:ligase activity"/>
    <property type="evidence" value="ECO:0007669"/>
    <property type="project" value="UniProtKB-KW"/>
</dbReference>
<keyword evidence="1" id="KW-0436">Ligase</keyword>
<keyword evidence="3 4" id="KW-0067">ATP-binding</keyword>
<feature type="domain" description="ATP-grasp" evidence="5">
    <location>
        <begin position="119"/>
        <end position="296"/>
    </location>
</feature>
<dbReference type="PANTHER" id="PTHR43055:SF1">
    <property type="entry name" value="FORMATE-DEPENDENT PHOSPHORIBOSYLGLYCINAMIDE FORMYLTRANSFERASE"/>
    <property type="match status" value="1"/>
</dbReference>
<dbReference type="AlphaFoldDB" id="A0A3L8ABN7"/>
<keyword evidence="2 4" id="KW-0547">Nucleotide-binding</keyword>
<evidence type="ECO:0000313" key="7">
    <source>
        <dbReference type="Proteomes" id="UP000267159"/>
    </source>
</evidence>
<reference evidence="6 7" key="1">
    <citation type="submission" date="2018-09" db="EMBL/GenBank/DDBJ databases">
        <title>Murine metabolic-syndrome-specific gut microbial biobank.</title>
        <authorList>
            <person name="Liu C."/>
        </authorList>
    </citation>
    <scope>NUCLEOTIDE SEQUENCE [LARGE SCALE GENOMIC DNA]</scope>
    <source>
        <strain evidence="6 7">0.1X-D8-26</strain>
    </source>
</reference>